<reference evidence="3 4" key="1">
    <citation type="submission" date="2017-01" db="EMBL/GenBank/DDBJ databases">
        <title>Novel large sulfur bacteria in the metagenomes of groundwater-fed chemosynthetic microbial mats in the Lake Huron basin.</title>
        <authorList>
            <person name="Sharrar A.M."/>
            <person name="Flood B.E."/>
            <person name="Bailey J.V."/>
            <person name="Jones D.S."/>
            <person name="Biddanda B."/>
            <person name="Ruberg S.A."/>
            <person name="Marcus D.N."/>
            <person name="Dick G.J."/>
        </authorList>
    </citation>
    <scope>NUCLEOTIDE SEQUENCE [LARGE SCALE GENOMIC DNA]</scope>
    <source>
        <strain evidence="3">A7</strain>
    </source>
</reference>
<protein>
    <recommendedName>
        <fullName evidence="2">Peptidase S1 domain-containing protein</fullName>
    </recommendedName>
</protein>
<name>A0A1W9KQR4_9BURK</name>
<accession>A0A1W9KQR4</accession>
<dbReference type="PROSITE" id="PS50240">
    <property type="entry name" value="TRYPSIN_DOM"/>
    <property type="match status" value="1"/>
</dbReference>
<dbReference type="Pfam" id="PF00089">
    <property type="entry name" value="Trypsin"/>
    <property type="match status" value="1"/>
</dbReference>
<dbReference type="InterPro" id="IPR009003">
    <property type="entry name" value="Peptidase_S1_PA"/>
</dbReference>
<feature type="signal peptide" evidence="1">
    <location>
        <begin position="1"/>
        <end position="22"/>
    </location>
</feature>
<dbReference type="InterPro" id="IPR001254">
    <property type="entry name" value="Trypsin_dom"/>
</dbReference>
<evidence type="ECO:0000256" key="1">
    <source>
        <dbReference type="SAM" id="SignalP"/>
    </source>
</evidence>
<keyword evidence="1" id="KW-0732">Signal</keyword>
<dbReference type="GO" id="GO:0006508">
    <property type="term" value="P:proteolysis"/>
    <property type="evidence" value="ECO:0007669"/>
    <property type="project" value="InterPro"/>
</dbReference>
<organism evidence="3 4">
    <name type="scientific">Rhodoferax ferrireducens</name>
    <dbReference type="NCBI Taxonomy" id="192843"/>
    <lineage>
        <taxon>Bacteria</taxon>
        <taxon>Pseudomonadati</taxon>
        <taxon>Pseudomonadota</taxon>
        <taxon>Betaproteobacteria</taxon>
        <taxon>Burkholderiales</taxon>
        <taxon>Comamonadaceae</taxon>
        <taxon>Rhodoferax</taxon>
    </lineage>
</organism>
<dbReference type="AlphaFoldDB" id="A0A1W9KQR4"/>
<evidence type="ECO:0000313" key="3">
    <source>
        <dbReference type="EMBL" id="OQW86627.1"/>
    </source>
</evidence>
<gene>
    <name evidence="3" type="ORF">BWK72_16190</name>
</gene>
<dbReference type="InterPro" id="IPR043504">
    <property type="entry name" value="Peptidase_S1_PA_chymotrypsin"/>
</dbReference>
<dbReference type="EMBL" id="MTEI01000014">
    <property type="protein sequence ID" value="OQW86627.1"/>
    <property type="molecule type" value="Genomic_DNA"/>
</dbReference>
<feature type="domain" description="Peptidase S1" evidence="2">
    <location>
        <begin position="23"/>
        <end position="263"/>
    </location>
</feature>
<dbReference type="GO" id="GO:0004252">
    <property type="term" value="F:serine-type endopeptidase activity"/>
    <property type="evidence" value="ECO:0007669"/>
    <property type="project" value="InterPro"/>
</dbReference>
<sequence length="271" mass="27063">MTRRAARYALVAVLAAPLSAFALVGGAGVVSNVAGSSWAGVGSLKVNSSYFTATLIAPGYVLTAAHVAQGAQASNITFQLEGGSAIAASEVFVNPGYTGTTSGNILGDPTKHADLAIIKLSSAVGAAVPVYQLFAGDLRSQTLTFASYAGSATAMKTGSNVVDGVFTGTAGSQQTYLFDFDGPDLSSNRAGDGTLGANVEASLVGGDSGSAAFVNVDGHWELAGINTFEAYFSTGPTTSGAFGTGGGGIVLSSFQPWIDSVVMVPVPEPTA</sequence>
<feature type="chain" id="PRO_5013162458" description="Peptidase S1 domain-containing protein" evidence="1">
    <location>
        <begin position="23"/>
        <end position="271"/>
    </location>
</feature>
<comment type="caution">
    <text evidence="3">The sequence shown here is derived from an EMBL/GenBank/DDBJ whole genome shotgun (WGS) entry which is preliminary data.</text>
</comment>
<proteinExistence type="predicted"/>
<dbReference type="SUPFAM" id="SSF50494">
    <property type="entry name" value="Trypsin-like serine proteases"/>
    <property type="match status" value="1"/>
</dbReference>
<dbReference type="Gene3D" id="2.40.10.10">
    <property type="entry name" value="Trypsin-like serine proteases"/>
    <property type="match status" value="1"/>
</dbReference>
<evidence type="ECO:0000313" key="4">
    <source>
        <dbReference type="Proteomes" id="UP000192505"/>
    </source>
</evidence>
<dbReference type="Proteomes" id="UP000192505">
    <property type="component" value="Unassembled WGS sequence"/>
</dbReference>
<evidence type="ECO:0000259" key="2">
    <source>
        <dbReference type="PROSITE" id="PS50240"/>
    </source>
</evidence>